<dbReference type="Gramene" id="MELO3C022543.2.1">
    <property type="protein sequence ID" value="MELO3C022543.2.1"/>
    <property type="gene ID" value="MELO3C022543.2"/>
</dbReference>
<dbReference type="EnsemblPlants" id="MELO3C022543.2.1">
    <property type="protein sequence ID" value="MELO3C022543.2.1"/>
    <property type="gene ID" value="MELO3C022543.2"/>
</dbReference>
<name>A0A9I9DSV8_CUCME</name>
<protein>
    <submittedName>
        <fullName evidence="1">Uncharacterized protein</fullName>
    </submittedName>
</protein>
<accession>A0A9I9DSV8</accession>
<evidence type="ECO:0000313" key="1">
    <source>
        <dbReference type="EnsemblPlants" id="MELO3C022543.2.1"/>
    </source>
</evidence>
<sequence>MVDREKVSFSVETINKIHGLPNDEVEAYLGHQLINAPTQGFARIMLKKIVWLDAEWKKIPMGRLQLYPHQLTTESNVWLFFIKKKILPTRHDSAMPFDYAMLLYSILMKQAFNLGYLMQGALFA</sequence>
<proteinExistence type="predicted"/>
<dbReference type="AlphaFoldDB" id="A0A9I9DSV8"/>
<organism evidence="1">
    <name type="scientific">Cucumis melo</name>
    <name type="common">Muskmelon</name>
    <dbReference type="NCBI Taxonomy" id="3656"/>
    <lineage>
        <taxon>Eukaryota</taxon>
        <taxon>Viridiplantae</taxon>
        <taxon>Streptophyta</taxon>
        <taxon>Embryophyta</taxon>
        <taxon>Tracheophyta</taxon>
        <taxon>Spermatophyta</taxon>
        <taxon>Magnoliopsida</taxon>
        <taxon>eudicotyledons</taxon>
        <taxon>Gunneridae</taxon>
        <taxon>Pentapetalae</taxon>
        <taxon>rosids</taxon>
        <taxon>fabids</taxon>
        <taxon>Cucurbitales</taxon>
        <taxon>Cucurbitaceae</taxon>
        <taxon>Benincaseae</taxon>
        <taxon>Cucumis</taxon>
    </lineage>
</organism>
<reference evidence="1" key="1">
    <citation type="submission" date="2023-03" db="UniProtKB">
        <authorList>
            <consortium name="EnsemblPlants"/>
        </authorList>
    </citation>
    <scope>IDENTIFICATION</scope>
</reference>